<dbReference type="EMBL" id="UYYB01005621">
    <property type="protein sequence ID" value="VDM67475.1"/>
    <property type="molecule type" value="Genomic_DNA"/>
</dbReference>
<evidence type="ECO:0000313" key="1">
    <source>
        <dbReference type="EMBL" id="VDM67475.1"/>
    </source>
</evidence>
<proteinExistence type="predicted"/>
<dbReference type="Gene3D" id="3.15.10.10">
    <property type="entry name" value="Bactericidal permeability-increasing protein, domain 1"/>
    <property type="match status" value="1"/>
</dbReference>
<dbReference type="Proteomes" id="UP000270094">
    <property type="component" value="Unassembled WGS sequence"/>
</dbReference>
<reference evidence="1 2" key="1">
    <citation type="submission" date="2018-11" db="EMBL/GenBank/DDBJ databases">
        <authorList>
            <consortium name="Pathogen Informatics"/>
        </authorList>
    </citation>
    <scope>NUCLEOTIDE SEQUENCE [LARGE SCALE GENOMIC DNA]</scope>
</reference>
<evidence type="ECO:0008006" key="3">
    <source>
        <dbReference type="Google" id="ProtNLM"/>
    </source>
</evidence>
<organism evidence="1 2">
    <name type="scientific">Strongylus vulgaris</name>
    <name type="common">Blood worm</name>
    <dbReference type="NCBI Taxonomy" id="40348"/>
    <lineage>
        <taxon>Eukaryota</taxon>
        <taxon>Metazoa</taxon>
        <taxon>Ecdysozoa</taxon>
        <taxon>Nematoda</taxon>
        <taxon>Chromadorea</taxon>
        <taxon>Rhabditida</taxon>
        <taxon>Rhabditina</taxon>
        <taxon>Rhabditomorpha</taxon>
        <taxon>Strongyloidea</taxon>
        <taxon>Strongylidae</taxon>
        <taxon>Strongylus</taxon>
    </lineage>
</organism>
<sequence>MIRPFLRYRLWDGQIGGFAISKDSISVKKMGGYVHLSVKNVGFNGVITVQAQSDLLRLNFSGQIRVSSQNTRLEVTLKRDDLLIYPVTELWPDLDITFTDDFGILNYLKPVIQRTVSLVLYYVIPKRVSEIVDTKLNPLLRKARQSLVENIGNGWIVQTSVQEKYLQIALKPTSEAGVLVPVRPIDKMICADIFFRDILLGFLSTREKKLMATHSRIQLPMTNRSRVQVSK</sequence>
<gene>
    <name evidence="1" type="ORF">SVUK_LOCUS2473</name>
</gene>
<name>A0A3P7K7Z3_STRVU</name>
<keyword evidence="2" id="KW-1185">Reference proteome</keyword>
<evidence type="ECO:0000313" key="2">
    <source>
        <dbReference type="Proteomes" id="UP000270094"/>
    </source>
</evidence>
<protein>
    <recommendedName>
        <fullName evidence="3">Lipid-binding serum glycoprotein N-terminal domain-containing protein</fullName>
    </recommendedName>
</protein>
<dbReference type="AlphaFoldDB" id="A0A3P7K7Z3"/>
<accession>A0A3P7K7Z3</accession>